<name>A0AAW2YQY0_9EUKA</name>
<dbReference type="Proteomes" id="UP001431209">
    <property type="component" value="Unassembled WGS sequence"/>
</dbReference>
<keyword evidence="1" id="KW-1133">Transmembrane helix</keyword>
<dbReference type="Pfam" id="PF00615">
    <property type="entry name" value="RGS"/>
    <property type="match status" value="1"/>
</dbReference>
<protein>
    <recommendedName>
        <fullName evidence="2">RGS domain-containing protein</fullName>
    </recommendedName>
</protein>
<dbReference type="SUPFAM" id="SSF48097">
    <property type="entry name" value="Regulator of G-protein signaling, RGS"/>
    <property type="match status" value="1"/>
</dbReference>
<dbReference type="Gene3D" id="1.10.167.10">
    <property type="entry name" value="Regulator of G-protein Signalling 4, domain 2"/>
    <property type="match status" value="1"/>
</dbReference>
<dbReference type="AlphaFoldDB" id="A0AAW2YQY0"/>
<dbReference type="PANTHER" id="PTHR10845:SF192">
    <property type="entry name" value="DOUBLE HIT, ISOFORM B"/>
    <property type="match status" value="1"/>
</dbReference>
<comment type="caution">
    <text evidence="3">The sequence shown here is derived from an EMBL/GenBank/DDBJ whole genome shotgun (WGS) entry which is preliminary data.</text>
</comment>
<dbReference type="SUPFAM" id="SSF55073">
    <property type="entry name" value="Nucleotide cyclase"/>
    <property type="match status" value="1"/>
</dbReference>
<evidence type="ECO:0000259" key="2">
    <source>
        <dbReference type="PROSITE" id="PS50132"/>
    </source>
</evidence>
<dbReference type="EMBL" id="JAOPGA020000522">
    <property type="protein sequence ID" value="KAL0479256.1"/>
    <property type="molecule type" value="Genomic_DNA"/>
</dbReference>
<dbReference type="Gene3D" id="3.30.70.1230">
    <property type="entry name" value="Nucleotide cyclase"/>
    <property type="match status" value="1"/>
</dbReference>
<keyword evidence="1" id="KW-0812">Transmembrane</keyword>
<evidence type="ECO:0000256" key="1">
    <source>
        <dbReference type="SAM" id="Phobius"/>
    </source>
</evidence>
<dbReference type="InterPro" id="IPR044926">
    <property type="entry name" value="RGS_subdomain_2"/>
</dbReference>
<dbReference type="InterPro" id="IPR029787">
    <property type="entry name" value="Nucleotide_cyclase"/>
</dbReference>
<dbReference type="InterPro" id="IPR036305">
    <property type="entry name" value="RGS_sf"/>
</dbReference>
<accession>A0AAW2YQY0</accession>
<dbReference type="SMART" id="SM00315">
    <property type="entry name" value="RGS"/>
    <property type="match status" value="1"/>
</dbReference>
<keyword evidence="4" id="KW-1185">Reference proteome</keyword>
<proteinExistence type="predicted"/>
<dbReference type="PROSITE" id="PS50132">
    <property type="entry name" value="RGS"/>
    <property type="match status" value="1"/>
</dbReference>
<reference evidence="3 4" key="1">
    <citation type="submission" date="2024-03" db="EMBL/GenBank/DDBJ databases">
        <title>The Acrasis kona genome and developmental transcriptomes reveal deep origins of eukaryotic multicellular pathways.</title>
        <authorList>
            <person name="Sheikh S."/>
            <person name="Fu C.-J."/>
            <person name="Brown M.W."/>
            <person name="Baldauf S.L."/>
        </authorList>
    </citation>
    <scope>NUCLEOTIDE SEQUENCE [LARGE SCALE GENOMIC DNA]</scope>
    <source>
        <strain evidence="3 4">ATCC MYA-3509</strain>
    </source>
</reference>
<sequence length="543" mass="62104">MRLSGADLMAYDYTRVGLYDVLTNNDQSYVKNLFQTLNSNSSFIKVHNLYGFMRSTRDTEFIQKTLDLSNYTDDSRVYEKLAADILEQIYQTYVSNTDDKKNLSTFTLSFVSVMLVVFVAVGIALTYAMSLAITGPWRRLNWLQENSIRKFVPQGFLNLIKCKKLSDVHLGMNNNCNITMLRLEISNYEEWTNNFSSTQGLNLLNKLFNQVCPQVRSCRGFVDRYNHDGFTAIFKKNRQAIQASQKINRMLNRIRNEDPDYQNMKTGIAIHASRVLVGTVGEEERMDGAILSDQTSLNHDLLRINDKLGASIVLSGNVSGTVNLRSLGSSSDRHKKTVDIYEMYDVEEQNKKKTSKLFNDATRAFSERRYYKASQALHVVLELDPSDQVCSNMLKLCNKIVDQCEAQISKMDPIDIVNNVRLRSLLEKQCTKEYSSENFELFKAVESYKKIDDISERKKAALRIYNDFCDINGSKAVNLQEKMCESIRDKLTDESNFTAKNLLDGLMKAALINMSDTVRRLMDAQEFKEACSQIFTEGVDPLL</sequence>
<dbReference type="PANTHER" id="PTHR10845">
    <property type="entry name" value="REGULATOR OF G PROTEIN SIGNALING"/>
    <property type="match status" value="1"/>
</dbReference>
<keyword evidence="1" id="KW-0472">Membrane</keyword>
<organism evidence="3 4">
    <name type="scientific">Acrasis kona</name>
    <dbReference type="NCBI Taxonomy" id="1008807"/>
    <lineage>
        <taxon>Eukaryota</taxon>
        <taxon>Discoba</taxon>
        <taxon>Heterolobosea</taxon>
        <taxon>Tetramitia</taxon>
        <taxon>Eutetramitia</taxon>
        <taxon>Acrasidae</taxon>
        <taxon>Acrasis</taxon>
    </lineage>
</organism>
<evidence type="ECO:0000313" key="4">
    <source>
        <dbReference type="Proteomes" id="UP001431209"/>
    </source>
</evidence>
<dbReference type="InterPro" id="IPR016137">
    <property type="entry name" value="RGS"/>
</dbReference>
<evidence type="ECO:0000313" key="3">
    <source>
        <dbReference type="EMBL" id="KAL0479256.1"/>
    </source>
</evidence>
<feature type="domain" description="RGS" evidence="2">
    <location>
        <begin position="415"/>
        <end position="531"/>
    </location>
</feature>
<feature type="transmembrane region" description="Helical" evidence="1">
    <location>
        <begin position="106"/>
        <end position="129"/>
    </location>
</feature>
<gene>
    <name evidence="3" type="ORF">AKO1_008088</name>
</gene>